<dbReference type="InterPro" id="IPR029044">
    <property type="entry name" value="Nucleotide-diphossugar_trans"/>
</dbReference>
<dbReference type="InterPro" id="IPR001173">
    <property type="entry name" value="Glyco_trans_2-like"/>
</dbReference>
<keyword evidence="1" id="KW-1133">Transmembrane helix</keyword>
<dbReference type="AlphaFoldDB" id="A0A1F8F477"/>
<proteinExistence type="predicted"/>
<evidence type="ECO:0000313" key="4">
    <source>
        <dbReference type="Proteomes" id="UP000178023"/>
    </source>
</evidence>
<dbReference type="Proteomes" id="UP000178023">
    <property type="component" value="Unassembled WGS sequence"/>
</dbReference>
<dbReference type="EMBL" id="MGJL01000015">
    <property type="protein sequence ID" value="OGN07933.1"/>
    <property type="molecule type" value="Genomic_DNA"/>
</dbReference>
<keyword evidence="1" id="KW-0472">Membrane</keyword>
<evidence type="ECO:0000259" key="2">
    <source>
        <dbReference type="Pfam" id="PF13632"/>
    </source>
</evidence>
<feature type="domain" description="Glycosyltransferase 2-like" evidence="2">
    <location>
        <begin position="224"/>
        <end position="428"/>
    </location>
</feature>
<feature type="transmembrane region" description="Helical" evidence="1">
    <location>
        <begin position="437"/>
        <end position="461"/>
    </location>
</feature>
<evidence type="ECO:0000313" key="3">
    <source>
        <dbReference type="EMBL" id="OGN07933.1"/>
    </source>
</evidence>
<comment type="caution">
    <text evidence="3">The sequence shown here is derived from an EMBL/GenBank/DDBJ whole genome shotgun (WGS) entry which is preliminary data.</text>
</comment>
<protein>
    <recommendedName>
        <fullName evidence="2">Glycosyltransferase 2-like domain-containing protein</fullName>
    </recommendedName>
</protein>
<dbReference type="Gene3D" id="3.90.550.10">
    <property type="entry name" value="Spore Coat Polysaccharide Biosynthesis Protein SpsA, Chain A"/>
    <property type="match status" value="1"/>
</dbReference>
<sequence>MYPYLHIGKADDINNARDRKLYRFLEALPGLSAWLTLTLIVVLSFLTPFFMALFIIAFDIYWLIKTVYLSFHLRVAYNKLRINSRINWLEKLNNLQPTTYNLQHLKSWGDIYHIIFLPLYKESYEIVSASFEGLLKSNYPKTKMLVVLCWEERGGDETRQVAEAIEKNYKNDFLEFVSVIHPAGLPNEMPGKGSNTAYAARIVKETLVDRLSISYDKIIVSNFDIDTVVSREYFGILTNTFLTTPKPLRASYQPIPLYINNIWEAPAFARVVAFSATFWHTIKQERPDSATTFSSHSMSWQALEDVGFWQKNMVSEDSRIFWQCFLRYNGDYRVVSLYYPVSMDANVAPTTFETVKNIYKQQRRWAYGVENVPYFLFGFIKNKLIPLKKKLYYGFIVAEGNHSWATNAVILFLLGWLPVVVGGPEFNKTVLSFNLPYFTRTIMTLAMLGLVSSAVLSIILLPPRPPQFGRFKHLLMIIQWLLFPITTILLGTIPALDAQTRLMLGKYMGFWVTPKVRRKLEVATQNESSSGTR</sequence>
<gene>
    <name evidence="3" type="ORF">A2750_02375</name>
</gene>
<keyword evidence="1" id="KW-0812">Transmembrane</keyword>
<evidence type="ECO:0000256" key="1">
    <source>
        <dbReference type="SAM" id="Phobius"/>
    </source>
</evidence>
<feature type="transmembrane region" description="Helical" evidence="1">
    <location>
        <begin position="21"/>
        <end position="43"/>
    </location>
</feature>
<organism evidence="3 4">
    <name type="scientific">Candidatus Yanofskybacteria bacterium RIFCSPHIGHO2_01_FULL_45_42</name>
    <dbReference type="NCBI Taxonomy" id="1802671"/>
    <lineage>
        <taxon>Bacteria</taxon>
        <taxon>Candidatus Yanofskyibacteriota</taxon>
    </lineage>
</organism>
<dbReference type="Pfam" id="PF13632">
    <property type="entry name" value="Glyco_trans_2_3"/>
    <property type="match status" value="1"/>
</dbReference>
<dbReference type="SUPFAM" id="SSF53448">
    <property type="entry name" value="Nucleotide-diphospho-sugar transferases"/>
    <property type="match status" value="1"/>
</dbReference>
<dbReference type="PANTHER" id="PTHR36851">
    <property type="entry name" value="UNNAMED PRODUCT"/>
    <property type="match status" value="1"/>
</dbReference>
<name>A0A1F8F477_9BACT</name>
<feature type="transmembrane region" description="Helical" evidence="1">
    <location>
        <begin position="473"/>
        <end position="496"/>
    </location>
</feature>
<dbReference type="PANTHER" id="PTHR36851:SF1">
    <property type="entry name" value="GLYCO_TRANS_2-LIKE DOMAIN-CONTAINING PROTEIN"/>
    <property type="match status" value="1"/>
</dbReference>
<feature type="transmembrane region" description="Helical" evidence="1">
    <location>
        <begin position="391"/>
        <end position="417"/>
    </location>
</feature>
<accession>A0A1F8F477</accession>
<reference evidence="3 4" key="1">
    <citation type="journal article" date="2016" name="Nat. Commun.">
        <title>Thousands of microbial genomes shed light on interconnected biogeochemical processes in an aquifer system.</title>
        <authorList>
            <person name="Anantharaman K."/>
            <person name="Brown C.T."/>
            <person name="Hug L.A."/>
            <person name="Sharon I."/>
            <person name="Castelle C.J."/>
            <person name="Probst A.J."/>
            <person name="Thomas B.C."/>
            <person name="Singh A."/>
            <person name="Wilkins M.J."/>
            <person name="Karaoz U."/>
            <person name="Brodie E.L."/>
            <person name="Williams K.H."/>
            <person name="Hubbard S.S."/>
            <person name="Banfield J.F."/>
        </authorList>
    </citation>
    <scope>NUCLEOTIDE SEQUENCE [LARGE SCALE GENOMIC DNA]</scope>
</reference>
<feature type="transmembrane region" description="Helical" evidence="1">
    <location>
        <begin position="49"/>
        <end position="71"/>
    </location>
</feature>